<evidence type="ECO:0000313" key="2">
    <source>
        <dbReference type="EMBL" id="GAA98064.1"/>
    </source>
</evidence>
<protein>
    <recommendedName>
        <fullName evidence="4">CBM1 domain-containing protein</fullName>
    </recommendedName>
</protein>
<feature type="signal peptide" evidence="1">
    <location>
        <begin position="1"/>
        <end position="19"/>
    </location>
</feature>
<reference evidence="2 3" key="2">
    <citation type="journal article" date="2012" name="Open Biol.">
        <title>Characteristics of nucleosomes and linker DNA regions on the genome of the basidiomycete Mixia osmundae revealed by mono- and dinucleosome mapping.</title>
        <authorList>
            <person name="Nishida H."/>
            <person name="Kondo S."/>
            <person name="Matsumoto T."/>
            <person name="Suzuki Y."/>
            <person name="Yoshikawa H."/>
            <person name="Taylor T.D."/>
            <person name="Sugiyama J."/>
        </authorList>
    </citation>
    <scope>NUCLEOTIDE SEQUENCE [LARGE SCALE GENOMIC DNA]</scope>
    <source>
        <strain evidence="3">CBS 9802 / IAM 14324 / JCM 22182 / KY 12970</strain>
    </source>
</reference>
<organism evidence="2 3">
    <name type="scientific">Mixia osmundae (strain CBS 9802 / IAM 14324 / JCM 22182 / KY 12970)</name>
    <dbReference type="NCBI Taxonomy" id="764103"/>
    <lineage>
        <taxon>Eukaryota</taxon>
        <taxon>Fungi</taxon>
        <taxon>Dikarya</taxon>
        <taxon>Basidiomycota</taxon>
        <taxon>Pucciniomycotina</taxon>
        <taxon>Mixiomycetes</taxon>
        <taxon>Mixiales</taxon>
        <taxon>Mixiaceae</taxon>
        <taxon>Mixia</taxon>
    </lineage>
</organism>
<gene>
    <name evidence="2" type="primary">Mo04745</name>
    <name evidence="2" type="ORF">E5Q_04745</name>
</gene>
<dbReference type="RefSeq" id="XP_014569389.1">
    <property type="nucleotide sequence ID" value="XM_014713903.1"/>
</dbReference>
<proteinExistence type="predicted"/>
<evidence type="ECO:0000256" key="1">
    <source>
        <dbReference type="SAM" id="SignalP"/>
    </source>
</evidence>
<sequence length="65" mass="6749">MFKTILVLSLCALFVATNSQIADDDGFMGHCVGGPYNGEPCGDAQSDCSDRSTGYLIPGVSCPSD</sequence>
<feature type="chain" id="PRO_5009955753" description="CBM1 domain-containing protein" evidence="1">
    <location>
        <begin position="20"/>
        <end position="65"/>
    </location>
</feature>
<keyword evidence="1" id="KW-0732">Signal</keyword>
<dbReference type="HOGENOM" id="CLU_2850213_0_0_1"/>
<name>G7E5F4_MIXOS</name>
<dbReference type="Proteomes" id="UP000009131">
    <property type="component" value="Unassembled WGS sequence"/>
</dbReference>
<comment type="caution">
    <text evidence="2">The sequence shown here is derived from an EMBL/GenBank/DDBJ whole genome shotgun (WGS) entry which is preliminary data.</text>
</comment>
<evidence type="ECO:0000313" key="3">
    <source>
        <dbReference type="Proteomes" id="UP000009131"/>
    </source>
</evidence>
<dbReference type="InParanoid" id="G7E5F4"/>
<dbReference type="EMBL" id="BABT02000150">
    <property type="protein sequence ID" value="GAA98064.1"/>
    <property type="molecule type" value="Genomic_DNA"/>
</dbReference>
<accession>G7E5F4</accession>
<evidence type="ECO:0008006" key="4">
    <source>
        <dbReference type="Google" id="ProtNLM"/>
    </source>
</evidence>
<keyword evidence="3" id="KW-1185">Reference proteome</keyword>
<dbReference type="AlphaFoldDB" id="G7E5F4"/>
<reference evidence="2 3" key="1">
    <citation type="journal article" date="2011" name="J. Gen. Appl. Microbiol.">
        <title>Draft genome sequencing of the enigmatic basidiomycete Mixia osmundae.</title>
        <authorList>
            <person name="Nishida H."/>
            <person name="Nagatsuka Y."/>
            <person name="Sugiyama J."/>
        </authorList>
    </citation>
    <scope>NUCLEOTIDE SEQUENCE [LARGE SCALE GENOMIC DNA]</scope>
    <source>
        <strain evidence="3">CBS 9802 / IAM 14324 / JCM 22182 / KY 12970</strain>
    </source>
</reference>